<dbReference type="InterPro" id="IPR014729">
    <property type="entry name" value="Rossmann-like_a/b/a_fold"/>
</dbReference>
<organism evidence="10 11">
    <name type="scientific">Acidicapsa dinghuensis</name>
    <dbReference type="NCBI Taxonomy" id="2218256"/>
    <lineage>
        <taxon>Bacteria</taxon>
        <taxon>Pseudomonadati</taxon>
        <taxon>Acidobacteriota</taxon>
        <taxon>Terriglobia</taxon>
        <taxon>Terriglobales</taxon>
        <taxon>Acidobacteriaceae</taxon>
        <taxon>Acidicapsa</taxon>
    </lineage>
</organism>
<comment type="function">
    <text evidence="8">Catalyzes the attachment of tryptophan to tRNA(Trp).</text>
</comment>
<keyword evidence="4 8" id="KW-0067">ATP-binding</keyword>
<evidence type="ECO:0000256" key="7">
    <source>
        <dbReference type="ARBA" id="ARBA00049929"/>
    </source>
</evidence>
<dbReference type="Proteomes" id="UP001596091">
    <property type="component" value="Unassembled WGS sequence"/>
</dbReference>
<feature type="short sequence motif" description="'KMSKS' region" evidence="8">
    <location>
        <begin position="224"/>
        <end position="228"/>
    </location>
</feature>
<evidence type="ECO:0000256" key="3">
    <source>
        <dbReference type="ARBA" id="ARBA00022741"/>
    </source>
</evidence>
<comment type="subunit">
    <text evidence="8">Homodimer.</text>
</comment>
<evidence type="ECO:0000256" key="1">
    <source>
        <dbReference type="ARBA" id="ARBA00005594"/>
    </source>
</evidence>
<dbReference type="HAMAP" id="MF_00140_B">
    <property type="entry name" value="Trp_tRNA_synth_B"/>
    <property type="match status" value="1"/>
</dbReference>
<dbReference type="PROSITE" id="PS00178">
    <property type="entry name" value="AA_TRNA_LIGASE_I"/>
    <property type="match status" value="1"/>
</dbReference>
<keyword evidence="2 8" id="KW-0436">Ligase</keyword>
<proteinExistence type="inferred from homology"/>
<evidence type="ECO:0000256" key="2">
    <source>
        <dbReference type="ARBA" id="ARBA00022598"/>
    </source>
</evidence>
<reference evidence="11" key="1">
    <citation type="journal article" date="2019" name="Int. J. Syst. Evol. Microbiol.">
        <title>The Global Catalogue of Microorganisms (GCM) 10K type strain sequencing project: providing services to taxonomists for standard genome sequencing and annotation.</title>
        <authorList>
            <consortium name="The Broad Institute Genomics Platform"/>
            <consortium name="The Broad Institute Genome Sequencing Center for Infectious Disease"/>
            <person name="Wu L."/>
            <person name="Ma J."/>
        </authorList>
    </citation>
    <scope>NUCLEOTIDE SEQUENCE [LARGE SCALE GENOMIC DNA]</scope>
    <source>
        <strain evidence="11">JCM 4087</strain>
    </source>
</reference>
<feature type="binding site" evidence="8">
    <location>
        <position position="217"/>
    </location>
    <ligand>
        <name>ATP</name>
        <dbReference type="ChEBI" id="CHEBI:30616"/>
    </ligand>
</feature>
<keyword evidence="5 8" id="KW-0648">Protein biosynthesis</keyword>
<dbReference type="PRINTS" id="PR01039">
    <property type="entry name" value="TRNASYNTHTRP"/>
</dbReference>
<dbReference type="InterPro" id="IPR024109">
    <property type="entry name" value="Trp-tRNA-ligase_bac-type"/>
</dbReference>
<dbReference type="InterPro" id="IPR001412">
    <property type="entry name" value="aa-tRNA-synth_I_CS"/>
</dbReference>
<dbReference type="InterPro" id="IPR002305">
    <property type="entry name" value="aa-tRNA-synth_Ic"/>
</dbReference>
<comment type="caution">
    <text evidence="10">The sequence shown here is derived from an EMBL/GenBank/DDBJ whole genome shotgun (WGS) entry which is preliminary data.</text>
</comment>
<gene>
    <name evidence="8 10" type="primary">trpS</name>
    <name evidence="10" type="ORF">ACFPT7_03130</name>
</gene>
<dbReference type="NCBIfam" id="TIGR00233">
    <property type="entry name" value="trpS"/>
    <property type="match status" value="1"/>
</dbReference>
<keyword evidence="6 8" id="KW-0030">Aminoacyl-tRNA synthetase</keyword>
<comment type="similarity">
    <text evidence="1 8 9">Belongs to the class-I aminoacyl-tRNA synthetase family.</text>
</comment>
<feature type="binding site" evidence="8">
    <location>
        <begin position="160"/>
        <end position="162"/>
    </location>
    <ligand>
        <name>ATP</name>
        <dbReference type="ChEBI" id="CHEBI:30616"/>
    </ligand>
</feature>
<dbReference type="Pfam" id="PF00579">
    <property type="entry name" value="tRNA-synt_1b"/>
    <property type="match status" value="1"/>
</dbReference>
<dbReference type="PANTHER" id="PTHR43766">
    <property type="entry name" value="TRYPTOPHAN--TRNA LIGASE, MITOCHONDRIAL"/>
    <property type="match status" value="1"/>
</dbReference>
<feature type="short sequence motif" description="'HIGH' region" evidence="8">
    <location>
        <begin position="22"/>
        <end position="30"/>
    </location>
</feature>
<feature type="binding site" evidence="8">
    <location>
        <position position="148"/>
    </location>
    <ligand>
        <name>L-tryptophan</name>
        <dbReference type="ChEBI" id="CHEBI:57912"/>
    </ligand>
</feature>
<dbReference type="PANTHER" id="PTHR43766:SF1">
    <property type="entry name" value="TRYPTOPHAN--TRNA LIGASE, MITOCHONDRIAL"/>
    <property type="match status" value="1"/>
</dbReference>
<feature type="binding site" evidence="8">
    <location>
        <begin position="29"/>
        <end position="30"/>
    </location>
    <ligand>
        <name>ATP</name>
        <dbReference type="ChEBI" id="CHEBI:30616"/>
    </ligand>
</feature>
<comment type="subcellular location">
    <subcellularLocation>
        <location evidence="8">Cytoplasm</location>
    </subcellularLocation>
</comment>
<dbReference type="GO" id="GO:0004830">
    <property type="term" value="F:tryptophan-tRNA ligase activity"/>
    <property type="evidence" value="ECO:0007669"/>
    <property type="project" value="UniProtKB-EC"/>
</dbReference>
<keyword evidence="11" id="KW-1185">Reference proteome</keyword>
<evidence type="ECO:0000256" key="9">
    <source>
        <dbReference type="RuleBase" id="RU363036"/>
    </source>
</evidence>
<accession>A0ABW1EAH9</accession>
<dbReference type="Gene3D" id="3.40.50.620">
    <property type="entry name" value="HUPs"/>
    <property type="match status" value="1"/>
</dbReference>
<dbReference type="RefSeq" id="WP_263334035.1">
    <property type="nucleotide sequence ID" value="NZ_JAGSYH010000002.1"/>
</dbReference>
<dbReference type="EMBL" id="JBHSPH010000001">
    <property type="protein sequence ID" value="MFC5861276.1"/>
    <property type="molecule type" value="Genomic_DNA"/>
</dbReference>
<keyword evidence="8" id="KW-0963">Cytoplasm</keyword>
<evidence type="ECO:0000256" key="5">
    <source>
        <dbReference type="ARBA" id="ARBA00022917"/>
    </source>
</evidence>
<evidence type="ECO:0000256" key="8">
    <source>
        <dbReference type="HAMAP-Rule" id="MF_00140"/>
    </source>
</evidence>
<dbReference type="InterPro" id="IPR002306">
    <property type="entry name" value="Trp-tRNA-ligase"/>
</dbReference>
<comment type="catalytic activity">
    <reaction evidence="7 8">
        <text>tRNA(Trp) + L-tryptophan + ATP = L-tryptophyl-tRNA(Trp) + AMP + diphosphate + H(+)</text>
        <dbReference type="Rhea" id="RHEA:24080"/>
        <dbReference type="Rhea" id="RHEA-COMP:9671"/>
        <dbReference type="Rhea" id="RHEA-COMP:9705"/>
        <dbReference type="ChEBI" id="CHEBI:15378"/>
        <dbReference type="ChEBI" id="CHEBI:30616"/>
        <dbReference type="ChEBI" id="CHEBI:33019"/>
        <dbReference type="ChEBI" id="CHEBI:57912"/>
        <dbReference type="ChEBI" id="CHEBI:78442"/>
        <dbReference type="ChEBI" id="CHEBI:78535"/>
        <dbReference type="ChEBI" id="CHEBI:456215"/>
        <dbReference type="EC" id="6.1.1.2"/>
    </reaction>
</comment>
<evidence type="ECO:0000256" key="4">
    <source>
        <dbReference type="ARBA" id="ARBA00022840"/>
    </source>
</evidence>
<feature type="binding site" evidence="8">
    <location>
        <begin position="21"/>
        <end position="23"/>
    </location>
    <ligand>
        <name>ATP</name>
        <dbReference type="ChEBI" id="CHEBI:30616"/>
    </ligand>
</feature>
<evidence type="ECO:0000313" key="11">
    <source>
        <dbReference type="Proteomes" id="UP001596091"/>
    </source>
</evidence>
<dbReference type="InterPro" id="IPR050203">
    <property type="entry name" value="Trp-tRNA_synthetase"/>
</dbReference>
<evidence type="ECO:0000313" key="10">
    <source>
        <dbReference type="EMBL" id="MFC5861276.1"/>
    </source>
</evidence>
<evidence type="ECO:0000256" key="6">
    <source>
        <dbReference type="ARBA" id="ARBA00023146"/>
    </source>
</evidence>
<dbReference type="CDD" id="cd00806">
    <property type="entry name" value="TrpRS_core"/>
    <property type="match status" value="1"/>
</dbReference>
<sequence>MSSDSPEQKNVSRPRVLSGMRPTGKLHLGNYMGALANWVKLQDDYECYFFIADWHALTTDYADTSNVLSNIKEVALDYLAAGLDPKKSVLFVQSLVPQHAELHLLLSMITSVGWLERIPSYKEQQENLADKDLSTYGFLGYPLLQSADILLYQPKFVPVGQDQASHVELTREVARRFNHFYPRRSHSFASELAEAGSEESLHVLPEPQVLLTPAPKLPGTDGRKMSKSYGNTIQLTDPEPVIRQKLKTMVTDPARVRRTDPGDPDKCPVGDLHKVFSTPEKLAEVYDGCRSAGIGCIQCKGWAADALVQILTPIQERRARYTDEDVEAIFEEGSARAQVRAEQTMVEVRSAMRLPSASLRSGGSR</sequence>
<name>A0ABW1EAH9_9BACT</name>
<dbReference type="SUPFAM" id="SSF52374">
    <property type="entry name" value="Nucleotidylyl transferase"/>
    <property type="match status" value="1"/>
</dbReference>
<feature type="binding site" evidence="8">
    <location>
        <begin position="224"/>
        <end position="228"/>
    </location>
    <ligand>
        <name>ATP</name>
        <dbReference type="ChEBI" id="CHEBI:30616"/>
    </ligand>
</feature>
<dbReference type="Gene3D" id="1.10.240.10">
    <property type="entry name" value="Tyrosyl-Transfer RNA Synthetase"/>
    <property type="match status" value="1"/>
</dbReference>
<dbReference type="EC" id="6.1.1.2" evidence="8"/>
<protein>
    <recommendedName>
        <fullName evidence="8">Tryptophan--tRNA ligase</fullName>
        <ecNumber evidence="8">6.1.1.2</ecNumber>
    </recommendedName>
    <alternativeName>
        <fullName evidence="8">Tryptophanyl-tRNA synthetase</fullName>
        <shortName evidence="8">TrpRS</shortName>
    </alternativeName>
</protein>
<keyword evidence="3 8" id="KW-0547">Nucleotide-binding</keyword>